<dbReference type="InterPro" id="IPR001054">
    <property type="entry name" value="A/G_cyclase"/>
</dbReference>
<evidence type="ECO:0000313" key="2">
    <source>
        <dbReference type="EMBL" id="TYB31529.1"/>
    </source>
</evidence>
<name>A0A5D0MLS4_9BACT</name>
<dbReference type="SMART" id="SM00044">
    <property type="entry name" value="CYCc"/>
    <property type="match status" value="1"/>
</dbReference>
<dbReference type="EMBL" id="VSIX01000033">
    <property type="protein sequence ID" value="TYB31529.1"/>
    <property type="molecule type" value="Genomic_DNA"/>
</dbReference>
<dbReference type="GO" id="GO:0035556">
    <property type="term" value="P:intracellular signal transduction"/>
    <property type="evidence" value="ECO:0007669"/>
    <property type="project" value="InterPro"/>
</dbReference>
<dbReference type="GO" id="GO:0004016">
    <property type="term" value="F:adenylate cyclase activity"/>
    <property type="evidence" value="ECO:0007669"/>
    <property type="project" value="UniProtKB-ARBA"/>
</dbReference>
<dbReference type="Gene3D" id="3.30.70.1230">
    <property type="entry name" value="Nucleotide cyclase"/>
    <property type="match status" value="1"/>
</dbReference>
<protein>
    <submittedName>
        <fullName evidence="2">Adenylate/guanylate cyclase domain-containing protein</fullName>
    </submittedName>
</protein>
<reference evidence="2" key="1">
    <citation type="submission" date="2019-08" db="EMBL/GenBank/DDBJ databases">
        <title>Genomic characterization of a novel candidate phylum (ARYD3) from a high temperature, high salinity tertiary oil reservoir in north central Oklahoma, USA.</title>
        <authorList>
            <person name="Youssef N.H."/>
            <person name="Yadav A."/>
            <person name="Elshahed M.S."/>
        </authorList>
    </citation>
    <scope>NUCLEOTIDE SEQUENCE [LARGE SCALE GENOMIC DNA]</scope>
    <source>
        <strain evidence="2">ARYD3</strain>
    </source>
</reference>
<dbReference type="PANTHER" id="PTHR43081:SF1">
    <property type="entry name" value="ADENYLATE CYCLASE, TERMINAL-DIFFERENTIATION SPECIFIC"/>
    <property type="match status" value="1"/>
</dbReference>
<dbReference type="InterPro" id="IPR050697">
    <property type="entry name" value="Adenylyl/Guanylyl_Cyclase_3/4"/>
</dbReference>
<feature type="domain" description="Guanylate cyclase" evidence="1">
    <location>
        <begin position="355"/>
        <end position="477"/>
    </location>
</feature>
<dbReference type="InterPro" id="IPR029787">
    <property type="entry name" value="Nucleotide_cyclase"/>
</dbReference>
<dbReference type="GO" id="GO:0009190">
    <property type="term" value="P:cyclic nucleotide biosynthetic process"/>
    <property type="evidence" value="ECO:0007669"/>
    <property type="project" value="InterPro"/>
</dbReference>
<dbReference type="Pfam" id="PF00211">
    <property type="entry name" value="Guanylate_cyc"/>
    <property type="match status" value="1"/>
</dbReference>
<evidence type="ECO:0000313" key="3">
    <source>
        <dbReference type="Proteomes" id="UP000324143"/>
    </source>
</evidence>
<evidence type="ECO:0000259" key="1">
    <source>
        <dbReference type="PROSITE" id="PS50125"/>
    </source>
</evidence>
<keyword evidence="3" id="KW-1185">Reference proteome</keyword>
<comment type="caution">
    <text evidence="2">The sequence shown here is derived from an EMBL/GenBank/DDBJ whole genome shotgun (WGS) entry which is preliminary data.</text>
</comment>
<dbReference type="AlphaFoldDB" id="A0A5D0MLS4"/>
<dbReference type="PANTHER" id="PTHR43081">
    <property type="entry name" value="ADENYLATE CYCLASE, TERMINAL-DIFFERENTIATION SPECIFIC-RELATED"/>
    <property type="match status" value="1"/>
</dbReference>
<dbReference type="PROSITE" id="PS50125">
    <property type="entry name" value="GUANYLATE_CYCLASE_2"/>
    <property type="match status" value="1"/>
</dbReference>
<proteinExistence type="predicted"/>
<dbReference type="Proteomes" id="UP000324143">
    <property type="component" value="Unassembled WGS sequence"/>
</dbReference>
<dbReference type="CDD" id="cd07302">
    <property type="entry name" value="CHD"/>
    <property type="match status" value="1"/>
</dbReference>
<sequence length="619" mass="74220">MKNPNYFKKDLKNIFNRPFPVLPNLIEFKGIYQYRVYLGKEFRESLEQYVKHIYNDFKSYSYRWKSLRFSSKSKVNDIFDKEKRYKNNLEKILYNILKQEEDGRYLNLFFITISNLFYNHVKTIFKEDKYKYLYSGIVADFHNIIFEEVLKRFKNENSTLYDKIFRKYNFELINFIIKDQLPMFCNNADYSPETFLFSLKNKNLNSRFLISRETFSEMKKILIKSIDLLKKNKKYKKIIKYKNIQFYSNKEKNIFNYKTLVFLLRNEKVIGKLSENRVIKKEIKKNSISLQEICYMFEDIIKTIERMKYIDYINKYLHIYPIDTDYTFINTKFKNGKNFWFDGSHQIHKKIKDATILFIDIRDFTKFTNRMSPDEITKQLHLILDPLPQIINKYNGYIDKMLGDGLMAVFGGRLDDKNHMINSIRAAINIYRKFHELKNKVIFDDIGIGINTGKITITQFGQTTAIGETVNKAARLCSSDENFIDKEGFEIYRGSTQQINKKLNNISETEDIRENNFKVKLQSENSFYNRGIAISEDTFNVIRSKFSIEHIYHKNQNYYLMYDHVLSTNILIRRIGRVKLKGLGRETLYEVICDLEMLMDIKKSKGEKTIDKLKEWYDI</sequence>
<organism evidence="2 3">
    <name type="scientific">Candidatus Mcinerneyibacterium aminivorans</name>
    <dbReference type="NCBI Taxonomy" id="2703815"/>
    <lineage>
        <taxon>Bacteria</taxon>
        <taxon>Candidatus Macinerneyibacteriota</taxon>
        <taxon>Candidatus Mcinerneyibacteria</taxon>
        <taxon>Candidatus Mcinerneyibacteriales</taxon>
        <taxon>Candidatus Mcinerneyibacteriaceae</taxon>
        <taxon>Candidatus Mcinerneyibacterium</taxon>
    </lineage>
</organism>
<accession>A0A5D0MLS4</accession>
<gene>
    <name evidence="2" type="ORF">FXF47_04205</name>
</gene>
<dbReference type="SUPFAM" id="SSF55073">
    <property type="entry name" value="Nucleotide cyclase"/>
    <property type="match status" value="1"/>
</dbReference>